<dbReference type="EMBL" id="BMAR01000083">
    <property type="protein sequence ID" value="GFR53022.1"/>
    <property type="molecule type" value="Genomic_DNA"/>
</dbReference>
<organism evidence="1 2">
    <name type="scientific">Astrephomene gubernaculifera</name>
    <dbReference type="NCBI Taxonomy" id="47775"/>
    <lineage>
        <taxon>Eukaryota</taxon>
        <taxon>Viridiplantae</taxon>
        <taxon>Chlorophyta</taxon>
        <taxon>core chlorophytes</taxon>
        <taxon>Chlorophyceae</taxon>
        <taxon>CS clade</taxon>
        <taxon>Chlamydomonadales</taxon>
        <taxon>Astrephomenaceae</taxon>
        <taxon>Astrephomene</taxon>
    </lineage>
</organism>
<protein>
    <submittedName>
        <fullName evidence="1">Uncharacterized protein</fullName>
    </submittedName>
</protein>
<feature type="non-terminal residue" evidence="1">
    <location>
        <position position="1"/>
    </location>
</feature>
<proteinExistence type="predicted"/>
<sequence>AIAVVAIIIAVGVGVGVGIGATKGKKLTKKEDVQSSQLASPPPPAAAATSNERVANLTTVKNKLLGYIPVDIKNADTNELIDSYILQISRIQPVTQILSYILPVMGFNGTVVQPQAIQMKIHAWLEESKVDSSSLVATIDNLA</sequence>
<dbReference type="Proteomes" id="UP001054857">
    <property type="component" value="Unassembled WGS sequence"/>
</dbReference>
<feature type="non-terminal residue" evidence="1">
    <location>
        <position position="143"/>
    </location>
</feature>
<keyword evidence="2" id="KW-1185">Reference proteome</keyword>
<reference evidence="1 2" key="1">
    <citation type="journal article" date="2021" name="Sci. Rep.">
        <title>Genome sequencing of the multicellular alga Astrephomene provides insights into convergent evolution of germ-soma differentiation.</title>
        <authorList>
            <person name="Yamashita S."/>
            <person name="Yamamoto K."/>
            <person name="Matsuzaki R."/>
            <person name="Suzuki S."/>
            <person name="Yamaguchi H."/>
            <person name="Hirooka S."/>
            <person name="Minakuchi Y."/>
            <person name="Miyagishima S."/>
            <person name="Kawachi M."/>
            <person name="Toyoda A."/>
            <person name="Nozaki H."/>
        </authorList>
    </citation>
    <scope>NUCLEOTIDE SEQUENCE [LARGE SCALE GENOMIC DNA]</scope>
    <source>
        <strain evidence="1 2">NIES-4017</strain>
    </source>
</reference>
<accession>A0AAD3E5D7</accession>
<name>A0AAD3E5D7_9CHLO</name>
<dbReference type="AlphaFoldDB" id="A0AAD3E5D7"/>
<gene>
    <name evidence="1" type="ORF">Agub_g15714</name>
</gene>
<comment type="caution">
    <text evidence="1">The sequence shown here is derived from an EMBL/GenBank/DDBJ whole genome shotgun (WGS) entry which is preliminary data.</text>
</comment>
<evidence type="ECO:0000313" key="1">
    <source>
        <dbReference type="EMBL" id="GFR53022.1"/>
    </source>
</evidence>
<evidence type="ECO:0000313" key="2">
    <source>
        <dbReference type="Proteomes" id="UP001054857"/>
    </source>
</evidence>